<evidence type="ECO:0000256" key="4">
    <source>
        <dbReference type="ARBA" id="ARBA00022533"/>
    </source>
</evidence>
<dbReference type="EC" id="4.2.1.24" evidence="3"/>
<organism evidence="13 14">
    <name type="scientific">Eruca vesicaria subsp. sativa</name>
    <name type="common">Garden rocket</name>
    <name type="synonym">Eruca sativa</name>
    <dbReference type="NCBI Taxonomy" id="29727"/>
    <lineage>
        <taxon>Eukaryota</taxon>
        <taxon>Viridiplantae</taxon>
        <taxon>Streptophyta</taxon>
        <taxon>Embryophyta</taxon>
        <taxon>Tracheophyta</taxon>
        <taxon>Spermatophyta</taxon>
        <taxon>Magnoliopsida</taxon>
        <taxon>eudicotyledons</taxon>
        <taxon>Gunneridae</taxon>
        <taxon>Pentapetalae</taxon>
        <taxon>rosids</taxon>
        <taxon>malvids</taxon>
        <taxon>Brassicales</taxon>
        <taxon>Brassicaceae</taxon>
        <taxon>Brassiceae</taxon>
        <taxon>Eruca</taxon>
    </lineage>
</organism>
<keyword evidence="5" id="KW-0350">Heme biosynthesis</keyword>
<keyword evidence="8" id="KW-0627">Porphyrin biosynthesis</keyword>
<proteinExistence type="inferred from homology"/>
<comment type="function">
    <text evidence="9">Catalyzes an early step in the biosynthesis of tetrapyrroles. Binds two molecules of 5-aminolevulinate per subunit, each at a distinct site, and catalyzes their condensation to form porphobilinogen.</text>
</comment>
<evidence type="ECO:0000313" key="14">
    <source>
        <dbReference type="Proteomes" id="UP001642260"/>
    </source>
</evidence>
<evidence type="ECO:0000313" key="13">
    <source>
        <dbReference type="EMBL" id="CAH8307825.1"/>
    </source>
</evidence>
<keyword evidence="14" id="KW-1185">Reference proteome</keyword>
<dbReference type="InterPro" id="IPR013785">
    <property type="entry name" value="Aldolase_TIM"/>
</dbReference>
<comment type="similarity">
    <text evidence="2 12">Belongs to the ALAD family.</text>
</comment>
<evidence type="ECO:0000256" key="3">
    <source>
        <dbReference type="ARBA" id="ARBA00012053"/>
    </source>
</evidence>
<evidence type="ECO:0000256" key="5">
    <source>
        <dbReference type="ARBA" id="ARBA00023133"/>
    </source>
</evidence>
<keyword evidence="7" id="KW-0456">Lyase</keyword>
<evidence type="ECO:0000256" key="8">
    <source>
        <dbReference type="ARBA" id="ARBA00023244"/>
    </source>
</evidence>
<evidence type="ECO:0000256" key="7">
    <source>
        <dbReference type="ARBA" id="ARBA00023239"/>
    </source>
</evidence>
<evidence type="ECO:0000256" key="11">
    <source>
        <dbReference type="ARBA" id="ARBA00047651"/>
    </source>
</evidence>
<comment type="pathway">
    <text evidence="1">Porphyrin-containing compound metabolism; protoporphyrin-IX biosynthesis; coproporphyrinogen-III from 5-aminolevulinate: step 1/4.</text>
</comment>
<evidence type="ECO:0000256" key="2">
    <source>
        <dbReference type="ARBA" id="ARBA00008055"/>
    </source>
</evidence>
<protein>
    <recommendedName>
        <fullName evidence="3">porphobilinogen synthase</fullName>
        <ecNumber evidence="3">4.2.1.24</ecNumber>
    </recommendedName>
    <alternativeName>
        <fullName evidence="10">Porphobilinogen synthase</fullName>
    </alternativeName>
</protein>
<dbReference type="Pfam" id="PF00490">
    <property type="entry name" value="ALAD"/>
    <property type="match status" value="1"/>
</dbReference>
<dbReference type="PRINTS" id="PR00144">
    <property type="entry name" value="DALDHYDRTASE"/>
</dbReference>
<sequence length="71" mass="7738">MLQGQEMLSPTGEEAFNDNGLVIYTDVNFDEYSSSGHGGIIREDGVILNDETIHQLRKQAVSQARTGADVV</sequence>
<dbReference type="GO" id="GO:0006783">
    <property type="term" value="P:heme biosynthetic process"/>
    <property type="evidence" value="ECO:0007669"/>
    <property type="project" value="UniProtKB-KW"/>
</dbReference>
<dbReference type="PANTHER" id="PTHR11458:SF3">
    <property type="entry name" value="DELTA-AMINOLEVULINIC ACID DEHYDRATASE 2, CHLOROPLASTIC-RELATED"/>
    <property type="match status" value="1"/>
</dbReference>
<reference evidence="13 14" key="1">
    <citation type="submission" date="2022-03" db="EMBL/GenBank/DDBJ databases">
        <authorList>
            <person name="Macdonald S."/>
            <person name="Ahmed S."/>
            <person name="Newling K."/>
        </authorList>
    </citation>
    <scope>NUCLEOTIDE SEQUENCE [LARGE SCALE GENOMIC DNA]</scope>
</reference>
<evidence type="ECO:0000256" key="1">
    <source>
        <dbReference type="ARBA" id="ARBA00004694"/>
    </source>
</evidence>
<dbReference type="SUPFAM" id="SSF51569">
    <property type="entry name" value="Aldolase"/>
    <property type="match status" value="1"/>
</dbReference>
<evidence type="ECO:0000256" key="10">
    <source>
        <dbReference type="ARBA" id="ARBA00032837"/>
    </source>
</evidence>
<dbReference type="InterPro" id="IPR001731">
    <property type="entry name" value="ALAD"/>
</dbReference>
<name>A0ABC8J098_ERUVS</name>
<dbReference type="EMBL" id="CAKOAT010068155">
    <property type="protein sequence ID" value="CAH8307825.1"/>
    <property type="molecule type" value="Genomic_DNA"/>
</dbReference>
<keyword evidence="6" id="KW-0149">Chlorophyll biosynthesis</keyword>
<evidence type="ECO:0000256" key="6">
    <source>
        <dbReference type="ARBA" id="ARBA00023171"/>
    </source>
</evidence>
<comment type="caution">
    <text evidence="13">The sequence shown here is derived from an EMBL/GenBank/DDBJ whole genome shotgun (WGS) entry which is preliminary data.</text>
</comment>
<evidence type="ECO:0000256" key="9">
    <source>
        <dbReference type="ARBA" id="ARBA00025628"/>
    </source>
</evidence>
<accession>A0ABC8J098</accession>
<keyword evidence="4" id="KW-0021">Allosteric enzyme</keyword>
<dbReference type="SMART" id="SM01004">
    <property type="entry name" value="ALAD"/>
    <property type="match status" value="1"/>
</dbReference>
<dbReference type="AlphaFoldDB" id="A0ABC8J098"/>
<dbReference type="Gene3D" id="3.20.20.70">
    <property type="entry name" value="Aldolase class I"/>
    <property type="match status" value="1"/>
</dbReference>
<dbReference type="Proteomes" id="UP001642260">
    <property type="component" value="Unassembled WGS sequence"/>
</dbReference>
<gene>
    <name evidence="13" type="ORF">ERUC_LOCUS5029</name>
</gene>
<dbReference type="GO" id="GO:0004655">
    <property type="term" value="F:porphobilinogen synthase activity"/>
    <property type="evidence" value="ECO:0007669"/>
    <property type="project" value="UniProtKB-EC"/>
</dbReference>
<dbReference type="PANTHER" id="PTHR11458">
    <property type="entry name" value="DELTA-AMINOLEVULINIC ACID DEHYDRATASE"/>
    <property type="match status" value="1"/>
</dbReference>
<evidence type="ECO:0000256" key="12">
    <source>
        <dbReference type="RuleBase" id="RU004161"/>
    </source>
</evidence>
<dbReference type="GO" id="GO:0015995">
    <property type="term" value="P:chlorophyll biosynthetic process"/>
    <property type="evidence" value="ECO:0007669"/>
    <property type="project" value="UniProtKB-KW"/>
</dbReference>
<comment type="catalytic activity">
    <reaction evidence="11">
        <text>2 5-aminolevulinate = porphobilinogen + 2 H2O + H(+)</text>
        <dbReference type="Rhea" id="RHEA:24064"/>
        <dbReference type="ChEBI" id="CHEBI:15377"/>
        <dbReference type="ChEBI" id="CHEBI:15378"/>
        <dbReference type="ChEBI" id="CHEBI:58126"/>
        <dbReference type="ChEBI" id="CHEBI:356416"/>
        <dbReference type="EC" id="4.2.1.24"/>
    </reaction>
</comment>